<evidence type="ECO:0000313" key="5">
    <source>
        <dbReference type="Proteomes" id="UP000263273"/>
    </source>
</evidence>
<feature type="coiled-coil region" evidence="1">
    <location>
        <begin position="139"/>
        <end position="166"/>
    </location>
</feature>
<dbReference type="Gene3D" id="2.70.70.10">
    <property type="entry name" value="Glucose Permease (Domain IIA)"/>
    <property type="match status" value="1"/>
</dbReference>
<evidence type="ECO:0000313" key="4">
    <source>
        <dbReference type="EMBL" id="HBK52644.1"/>
    </source>
</evidence>
<keyword evidence="2" id="KW-0472">Membrane</keyword>
<feature type="transmembrane region" description="Helical" evidence="2">
    <location>
        <begin position="37"/>
        <end position="60"/>
    </location>
</feature>
<protein>
    <submittedName>
        <fullName evidence="4">M23 family peptidase</fullName>
    </submittedName>
</protein>
<dbReference type="PANTHER" id="PTHR21666">
    <property type="entry name" value="PEPTIDASE-RELATED"/>
    <property type="match status" value="1"/>
</dbReference>
<dbReference type="SUPFAM" id="SSF51261">
    <property type="entry name" value="Duplicated hybrid motif"/>
    <property type="match status" value="1"/>
</dbReference>
<dbReference type="EMBL" id="DNZF01000036">
    <property type="protein sequence ID" value="HBK52644.1"/>
    <property type="molecule type" value="Genomic_DNA"/>
</dbReference>
<comment type="caution">
    <text evidence="4">The sequence shown here is derived from an EMBL/GenBank/DDBJ whole genome shotgun (WGS) entry which is preliminary data.</text>
</comment>
<dbReference type="GO" id="GO:0004222">
    <property type="term" value="F:metalloendopeptidase activity"/>
    <property type="evidence" value="ECO:0007669"/>
    <property type="project" value="TreeGrafter"/>
</dbReference>
<keyword evidence="2" id="KW-0812">Transmembrane</keyword>
<proteinExistence type="predicted"/>
<reference evidence="4 5" key="1">
    <citation type="journal article" date="2018" name="Nat. Biotechnol.">
        <title>A standardized bacterial taxonomy based on genome phylogeny substantially revises the tree of life.</title>
        <authorList>
            <person name="Parks D.H."/>
            <person name="Chuvochina M."/>
            <person name="Waite D.W."/>
            <person name="Rinke C."/>
            <person name="Skarshewski A."/>
            <person name="Chaumeil P.A."/>
            <person name="Hugenholtz P."/>
        </authorList>
    </citation>
    <scope>NUCLEOTIDE SEQUENCE [LARGE SCALE GENOMIC DNA]</scope>
    <source>
        <strain evidence="4">UBA10948</strain>
    </source>
</reference>
<gene>
    <name evidence="4" type="ORF">DDZ44_01715</name>
</gene>
<dbReference type="InterPro" id="IPR011055">
    <property type="entry name" value="Dup_hybrid_motif"/>
</dbReference>
<organism evidence="4 5">
    <name type="scientific">Syntrophomonas wolfei</name>
    <dbReference type="NCBI Taxonomy" id="863"/>
    <lineage>
        <taxon>Bacteria</taxon>
        <taxon>Bacillati</taxon>
        <taxon>Bacillota</taxon>
        <taxon>Clostridia</taxon>
        <taxon>Eubacteriales</taxon>
        <taxon>Syntrophomonadaceae</taxon>
        <taxon>Syntrophomonas</taxon>
    </lineage>
</organism>
<name>A0A354YTX8_9FIRM</name>
<dbReference type="STRING" id="378794.GCA_001570625_00379"/>
<feature type="domain" description="M23ase beta-sheet core" evidence="3">
    <location>
        <begin position="205"/>
        <end position="299"/>
    </location>
</feature>
<evidence type="ECO:0000259" key="3">
    <source>
        <dbReference type="Pfam" id="PF01551"/>
    </source>
</evidence>
<evidence type="ECO:0000256" key="1">
    <source>
        <dbReference type="SAM" id="Coils"/>
    </source>
</evidence>
<keyword evidence="1" id="KW-0175">Coiled coil</keyword>
<dbReference type="Proteomes" id="UP000263273">
    <property type="component" value="Unassembled WGS sequence"/>
</dbReference>
<sequence>MKIRKKSPRKKTDNNFTFIIIPGKTGKALHLGLARKYILAGSLLLSSVVLLSVMITYLFIQSQSEIRSVEKIKMESLKKDETIEILGEEIQNMRKQQEGIGQTQNEIKKLMGIMPEAEVNAKPSRGTMVSGMGGAENEVENILAATRDIKRDINRQENEINSLLSEVSQRGTYYRSRPNQWPVKGEISSPYGWRKSPFRSSKSSFHDGIDIVEAVGTEVLAAGDGKVIFAGWKAVYGKTVEIDHGYGFISRYGHNSAILVNEGDKVKKGEAIARLGNTGKSTGPHLHFTIMKNNESVNPKNYLP</sequence>
<keyword evidence="2" id="KW-1133">Transmembrane helix</keyword>
<dbReference type="Pfam" id="PF01551">
    <property type="entry name" value="Peptidase_M23"/>
    <property type="match status" value="1"/>
</dbReference>
<dbReference type="PANTHER" id="PTHR21666:SF270">
    <property type="entry name" value="MUREIN HYDROLASE ACTIVATOR ENVC"/>
    <property type="match status" value="1"/>
</dbReference>
<evidence type="ECO:0000256" key="2">
    <source>
        <dbReference type="SAM" id="Phobius"/>
    </source>
</evidence>
<dbReference type="AlphaFoldDB" id="A0A354YTX8"/>
<dbReference type="FunFam" id="2.70.70.10:FF:000006">
    <property type="entry name" value="M23 family peptidase"/>
    <property type="match status" value="1"/>
</dbReference>
<dbReference type="InterPro" id="IPR050570">
    <property type="entry name" value="Cell_wall_metabolism_enzyme"/>
</dbReference>
<dbReference type="CDD" id="cd12797">
    <property type="entry name" value="M23_peptidase"/>
    <property type="match status" value="1"/>
</dbReference>
<dbReference type="InterPro" id="IPR016047">
    <property type="entry name" value="M23ase_b-sheet_dom"/>
</dbReference>
<accession>A0A354YTX8</accession>